<gene>
    <name evidence="2" type="ORF">AKG39_18625</name>
</gene>
<dbReference type="SUPFAM" id="SSF51905">
    <property type="entry name" value="FAD/NAD(P)-binding domain"/>
    <property type="match status" value="1"/>
</dbReference>
<organism evidence="2 3">
    <name type="scientific">Acetobacterium bakii</name>
    <dbReference type="NCBI Taxonomy" id="52689"/>
    <lineage>
        <taxon>Bacteria</taxon>
        <taxon>Bacillati</taxon>
        <taxon>Bacillota</taxon>
        <taxon>Clostridia</taxon>
        <taxon>Eubacteriales</taxon>
        <taxon>Eubacteriaceae</taxon>
        <taxon>Acetobacterium</taxon>
    </lineage>
</organism>
<dbReference type="OrthoDB" id="9806179at2"/>
<dbReference type="InterPro" id="IPR036188">
    <property type="entry name" value="FAD/NAD-bd_sf"/>
</dbReference>
<reference evidence="3" key="1">
    <citation type="submission" date="2015-07" db="EMBL/GenBank/DDBJ databases">
        <title>Draft genome sequence of Acetobacterium bakii DSM 8293, a potential psychrophilic chemical producer through syngas fermentation.</title>
        <authorList>
            <person name="Song Y."/>
            <person name="Hwang S."/>
            <person name="Cho B.-K."/>
        </authorList>
    </citation>
    <scope>NUCLEOTIDE SEQUENCE [LARGE SCALE GENOMIC DNA]</scope>
    <source>
        <strain evidence="3">DSM 8239</strain>
    </source>
</reference>
<evidence type="ECO:0000313" key="3">
    <source>
        <dbReference type="Proteomes" id="UP000036873"/>
    </source>
</evidence>
<dbReference type="PATRIC" id="fig|52689.4.peg.3640"/>
<keyword evidence="3" id="KW-1185">Reference proteome</keyword>
<dbReference type="EMBL" id="LGYO01000070">
    <property type="protein sequence ID" value="KNZ40262.1"/>
    <property type="molecule type" value="Genomic_DNA"/>
</dbReference>
<dbReference type="STRING" id="52689.AKG39_18625"/>
<name>A0A0L6TW14_9FIRM</name>
<sequence>MRYDKIIIGAGLYGLYAAEFCGRQGEKVLVLEWENAPFKRATYINQARVHMGYHYPRSYATAIKSAQYFNRFVKDYEFCIHSGFDQVYATGESFSWTNREQFTQFCRAAEIPCEELFPGKYFNDALCDGAFLTREYTFDAQILRDYFVDKLAKQPGTEIKYGVRIEKIIKHADAYEIMLDNGQSFQTGFLLNATYGSANQILNLAGAEPFKIKYELCEIILCEPTGKLLDVGITVMDGPFFSIMPFGKTGCHSLTSVSFTPHVSSFESLPTFACQEKSDGYCSPSQLGNCNDCQAKPESAWPYMASMAKKYLKDEYGFKYKGSLFSMKPILKASEVDDSRPTVIKTASQEPTFVSVLSGKINTVYDLDEVLKND</sequence>
<dbReference type="InterPro" id="IPR006076">
    <property type="entry name" value="FAD-dep_OxRdtase"/>
</dbReference>
<dbReference type="AlphaFoldDB" id="A0A0L6TW14"/>
<dbReference type="RefSeq" id="WP_050741912.1">
    <property type="nucleotide sequence ID" value="NZ_LGYO01000070.1"/>
</dbReference>
<protein>
    <submittedName>
        <fullName evidence="2">Amino acid oxidase</fullName>
    </submittedName>
</protein>
<dbReference type="Gene3D" id="3.50.50.60">
    <property type="entry name" value="FAD/NAD(P)-binding domain"/>
    <property type="match status" value="1"/>
</dbReference>
<accession>A0A0L6TW14</accession>
<dbReference type="Proteomes" id="UP000036873">
    <property type="component" value="Unassembled WGS sequence"/>
</dbReference>
<evidence type="ECO:0000313" key="2">
    <source>
        <dbReference type="EMBL" id="KNZ40262.1"/>
    </source>
</evidence>
<feature type="domain" description="FAD dependent oxidoreductase" evidence="1">
    <location>
        <begin position="6"/>
        <end position="212"/>
    </location>
</feature>
<dbReference type="Pfam" id="PF01266">
    <property type="entry name" value="DAO"/>
    <property type="match status" value="1"/>
</dbReference>
<comment type="caution">
    <text evidence="2">The sequence shown here is derived from an EMBL/GenBank/DDBJ whole genome shotgun (WGS) entry which is preliminary data.</text>
</comment>
<dbReference type="Gene3D" id="3.30.9.10">
    <property type="entry name" value="D-Amino Acid Oxidase, subunit A, domain 2"/>
    <property type="match status" value="1"/>
</dbReference>
<proteinExistence type="predicted"/>
<evidence type="ECO:0000259" key="1">
    <source>
        <dbReference type="Pfam" id="PF01266"/>
    </source>
</evidence>